<keyword evidence="1" id="KW-0732">Signal</keyword>
<name>A0A179D3W4_9BACT</name>
<feature type="signal peptide" evidence="1">
    <location>
        <begin position="1"/>
        <end position="19"/>
    </location>
</feature>
<dbReference type="InterPro" id="IPR021457">
    <property type="entry name" value="DUF3108"/>
</dbReference>
<sequence length="250" mass="28697">MFIFLCLLLVSLSIQSAKAQDLYFEYRVSWEFIFIGKIEIWKKEGQAVAYARTTGLGAFIFPFKSLWRTETNQAGEPVKTEIEVLERGHPKRKRIFFDRKNGCVIKEKITFEKHRRDTFPANFPLFDELTGFLAALTLNWDSPGQIYTLPIFAGKKTHFARLLFKGQKEIKTFRGWERVLEIEVSLPFESELIKRSQKIRVYLSMEGLPVVVEGDIRLGHLTAYLTRVSTSGSAPPPPEALLHSVLKAPD</sequence>
<dbReference type="OrthoDB" id="9808473at2"/>
<evidence type="ECO:0008006" key="4">
    <source>
        <dbReference type="Google" id="ProtNLM"/>
    </source>
</evidence>
<dbReference type="STRING" id="999894.TDIS_1063"/>
<comment type="caution">
    <text evidence="2">The sequence shown here is derived from an EMBL/GenBank/DDBJ whole genome shotgun (WGS) entry which is preliminary data.</text>
</comment>
<dbReference type="AlphaFoldDB" id="A0A179D3W4"/>
<keyword evidence="3" id="KW-1185">Reference proteome</keyword>
<organism evidence="2 3">
    <name type="scientific">Thermosulfurimonas dismutans</name>
    <dbReference type="NCBI Taxonomy" id="999894"/>
    <lineage>
        <taxon>Bacteria</taxon>
        <taxon>Pseudomonadati</taxon>
        <taxon>Thermodesulfobacteriota</taxon>
        <taxon>Thermodesulfobacteria</taxon>
        <taxon>Thermodesulfobacteriales</taxon>
        <taxon>Thermodesulfobacteriaceae</taxon>
        <taxon>Thermosulfurimonas</taxon>
    </lineage>
</organism>
<evidence type="ECO:0000313" key="3">
    <source>
        <dbReference type="Proteomes" id="UP000078390"/>
    </source>
</evidence>
<accession>A0A179D3W4</accession>
<proteinExistence type="predicted"/>
<evidence type="ECO:0000313" key="2">
    <source>
        <dbReference type="EMBL" id="OAQ20774.1"/>
    </source>
</evidence>
<dbReference type="Pfam" id="PF11306">
    <property type="entry name" value="DUF3108"/>
    <property type="match status" value="1"/>
</dbReference>
<reference evidence="2 3" key="1">
    <citation type="submission" date="2016-04" db="EMBL/GenBank/DDBJ databases">
        <title>Genome analysis of Thermosulfurimonas dismutans, the first thermophilic sulfur-disproportionating bacterium of the phylum Thermodesulfobacteria.</title>
        <authorList>
            <person name="Mardanov A.V."/>
            <person name="Beletsky A.V."/>
            <person name="Kadnikov V.V."/>
            <person name="Slobodkin A.I."/>
            <person name="Ravin N.V."/>
        </authorList>
    </citation>
    <scope>NUCLEOTIDE SEQUENCE [LARGE SCALE GENOMIC DNA]</scope>
    <source>
        <strain evidence="2 3">S95</strain>
    </source>
</reference>
<dbReference type="RefSeq" id="WP_068670062.1">
    <property type="nucleotide sequence ID" value="NZ_LWLG01000006.1"/>
</dbReference>
<protein>
    <recommendedName>
        <fullName evidence="4">DUF3108 domain-containing protein</fullName>
    </recommendedName>
</protein>
<feature type="chain" id="PRO_5008100224" description="DUF3108 domain-containing protein" evidence="1">
    <location>
        <begin position="20"/>
        <end position="250"/>
    </location>
</feature>
<dbReference type="Proteomes" id="UP000078390">
    <property type="component" value="Unassembled WGS sequence"/>
</dbReference>
<dbReference type="EMBL" id="LWLG01000006">
    <property type="protein sequence ID" value="OAQ20774.1"/>
    <property type="molecule type" value="Genomic_DNA"/>
</dbReference>
<gene>
    <name evidence="2" type="ORF">TDIS_1063</name>
</gene>
<evidence type="ECO:0000256" key="1">
    <source>
        <dbReference type="SAM" id="SignalP"/>
    </source>
</evidence>